<accession>A0A1Y0AZH8</accession>
<dbReference type="AlphaFoldDB" id="A0A1Y0AZH8"/>
<protein>
    <submittedName>
        <fullName evidence="1">Uncharacterized protein</fullName>
    </submittedName>
</protein>
<dbReference type="EMBL" id="KY774314">
    <property type="protein sequence ID" value="ART30543.1"/>
    <property type="molecule type" value="Genomic_DNA"/>
</dbReference>
<keyword evidence="1" id="KW-0496">Mitochondrion</keyword>
<gene>
    <name evidence="1" type="ORF">AEK19_MT0266</name>
</gene>
<sequence length="48" mass="5405">MRMSKVVGSGYTTTIRKIKVGHFTHLRVSEVITKKWFSLHSLSVISSA</sequence>
<name>A0A1Y0AZH8_9LAMI</name>
<reference evidence="1" key="1">
    <citation type="submission" date="2017-03" db="EMBL/GenBank/DDBJ databases">
        <title>The mitochondrial genome of the carnivorous plant Utricularia reniformis (Lentibulariaceae): structure, comparative analysis and evolutionary landmarks.</title>
        <authorList>
            <person name="Silva S.R."/>
            <person name="Alvarenga D.O."/>
            <person name="Michael T.P."/>
            <person name="Miranda V.F.O."/>
            <person name="Varani A.M."/>
        </authorList>
    </citation>
    <scope>NUCLEOTIDE SEQUENCE</scope>
</reference>
<organism evidence="1">
    <name type="scientific">Utricularia reniformis</name>
    <dbReference type="NCBI Taxonomy" id="192314"/>
    <lineage>
        <taxon>Eukaryota</taxon>
        <taxon>Viridiplantae</taxon>
        <taxon>Streptophyta</taxon>
        <taxon>Embryophyta</taxon>
        <taxon>Tracheophyta</taxon>
        <taxon>Spermatophyta</taxon>
        <taxon>Magnoliopsida</taxon>
        <taxon>eudicotyledons</taxon>
        <taxon>Gunneridae</taxon>
        <taxon>Pentapetalae</taxon>
        <taxon>asterids</taxon>
        <taxon>lamiids</taxon>
        <taxon>Lamiales</taxon>
        <taxon>Lentibulariaceae</taxon>
        <taxon>Utricularia</taxon>
    </lineage>
</organism>
<proteinExistence type="predicted"/>
<geneLocation type="mitochondrion" evidence="1"/>
<evidence type="ECO:0000313" key="1">
    <source>
        <dbReference type="EMBL" id="ART30543.1"/>
    </source>
</evidence>